<protein>
    <submittedName>
        <fullName evidence="4">Uncharacterized protein</fullName>
    </submittedName>
</protein>
<evidence type="ECO:0000313" key="5">
    <source>
        <dbReference type="Proteomes" id="UP000011713"/>
    </source>
</evidence>
<keyword evidence="2" id="KW-0677">Repeat</keyword>
<sequence length="180" mass="20020">MAGASNINELRLASNSIFTIKSRAFAGMSALRTLLDANNIHRLTLSSFPTNLERLELQDNMMDLMPGLPDNFEASRLLHLNLSRNYLWSISTNDALAPYTGLVTLDLSNNRVVNFSAAVFDPIMSTIKAMYVHSIWKHVALRIRRRNSSKRVALQCLMTSIAVVGILTPTSSLPFPVRTS</sequence>
<name>M4BI51_HYAAE</name>
<keyword evidence="5" id="KW-1185">Reference proteome</keyword>
<evidence type="ECO:0000256" key="2">
    <source>
        <dbReference type="ARBA" id="ARBA00022737"/>
    </source>
</evidence>
<organism evidence="4 5">
    <name type="scientific">Hyaloperonospora arabidopsidis (strain Emoy2)</name>
    <name type="common">Downy mildew agent</name>
    <name type="synonym">Peronospora arabidopsidis</name>
    <dbReference type="NCBI Taxonomy" id="559515"/>
    <lineage>
        <taxon>Eukaryota</taxon>
        <taxon>Sar</taxon>
        <taxon>Stramenopiles</taxon>
        <taxon>Oomycota</taxon>
        <taxon>Peronosporomycetes</taxon>
        <taxon>Peronosporales</taxon>
        <taxon>Peronosporaceae</taxon>
        <taxon>Hyaloperonospora</taxon>
    </lineage>
</organism>
<evidence type="ECO:0000313" key="4">
    <source>
        <dbReference type="EnsemblProtists" id="HpaP806077"/>
    </source>
</evidence>
<reference evidence="5" key="1">
    <citation type="journal article" date="2010" name="Science">
        <title>Signatures of adaptation to obligate biotrophy in the Hyaloperonospora arabidopsidis genome.</title>
        <authorList>
            <person name="Baxter L."/>
            <person name="Tripathy S."/>
            <person name="Ishaque N."/>
            <person name="Boot N."/>
            <person name="Cabral A."/>
            <person name="Kemen E."/>
            <person name="Thines M."/>
            <person name="Ah-Fong A."/>
            <person name="Anderson R."/>
            <person name="Badejoko W."/>
            <person name="Bittner-Eddy P."/>
            <person name="Boore J.L."/>
            <person name="Chibucos M.C."/>
            <person name="Coates M."/>
            <person name="Dehal P."/>
            <person name="Delehaunty K."/>
            <person name="Dong S."/>
            <person name="Downton P."/>
            <person name="Dumas B."/>
            <person name="Fabro G."/>
            <person name="Fronick C."/>
            <person name="Fuerstenberg S.I."/>
            <person name="Fulton L."/>
            <person name="Gaulin E."/>
            <person name="Govers F."/>
            <person name="Hughes L."/>
            <person name="Humphray S."/>
            <person name="Jiang R.H."/>
            <person name="Judelson H."/>
            <person name="Kamoun S."/>
            <person name="Kyung K."/>
            <person name="Meijer H."/>
            <person name="Minx P."/>
            <person name="Morris P."/>
            <person name="Nelson J."/>
            <person name="Phuntumart V."/>
            <person name="Qutob D."/>
            <person name="Rehmany A."/>
            <person name="Rougon-Cardoso A."/>
            <person name="Ryden P."/>
            <person name="Torto-Alalibo T."/>
            <person name="Studholme D."/>
            <person name="Wang Y."/>
            <person name="Win J."/>
            <person name="Wood J."/>
            <person name="Clifton S.W."/>
            <person name="Rogers J."/>
            <person name="Van den Ackerveken G."/>
            <person name="Jones J.D."/>
            <person name="McDowell J.M."/>
            <person name="Beynon J."/>
            <person name="Tyler B.M."/>
        </authorList>
    </citation>
    <scope>NUCLEOTIDE SEQUENCE [LARGE SCALE GENOMIC DNA]</scope>
    <source>
        <strain evidence="5">Emoy2</strain>
    </source>
</reference>
<keyword evidence="3" id="KW-0472">Membrane</keyword>
<dbReference type="InterPro" id="IPR001611">
    <property type="entry name" value="Leu-rich_rpt"/>
</dbReference>
<dbReference type="AlphaFoldDB" id="M4BI51"/>
<dbReference type="VEuPathDB" id="FungiDB:HpaG806077"/>
<keyword evidence="3" id="KW-1133">Transmembrane helix</keyword>
<dbReference type="eggNOG" id="ENOG502SQTZ">
    <property type="taxonomic scope" value="Eukaryota"/>
</dbReference>
<dbReference type="PANTHER" id="PTHR45617">
    <property type="entry name" value="LEUCINE RICH REPEAT FAMILY PROTEIN"/>
    <property type="match status" value="1"/>
</dbReference>
<dbReference type="Proteomes" id="UP000011713">
    <property type="component" value="Unassembled WGS sequence"/>
</dbReference>
<dbReference type="Gene3D" id="3.80.10.10">
    <property type="entry name" value="Ribonuclease Inhibitor"/>
    <property type="match status" value="1"/>
</dbReference>
<dbReference type="HOGENOM" id="CLU_1499071_0_0_1"/>
<dbReference type="PROSITE" id="PS51450">
    <property type="entry name" value="LRR"/>
    <property type="match status" value="1"/>
</dbReference>
<proteinExistence type="predicted"/>
<accession>M4BI51</accession>
<keyword evidence="3" id="KW-0812">Transmembrane</keyword>
<dbReference type="SUPFAM" id="SSF52058">
    <property type="entry name" value="L domain-like"/>
    <property type="match status" value="1"/>
</dbReference>
<dbReference type="PANTHER" id="PTHR45617:SF170">
    <property type="entry name" value="MIP14966P"/>
    <property type="match status" value="1"/>
</dbReference>
<dbReference type="EnsemblProtists" id="HpaT806077">
    <property type="protein sequence ID" value="HpaP806077"/>
    <property type="gene ID" value="HpaG806077"/>
</dbReference>
<keyword evidence="1" id="KW-0433">Leucine-rich repeat</keyword>
<evidence type="ECO:0000256" key="1">
    <source>
        <dbReference type="ARBA" id="ARBA00022614"/>
    </source>
</evidence>
<reference evidence="4" key="2">
    <citation type="submission" date="2015-06" db="UniProtKB">
        <authorList>
            <consortium name="EnsemblProtists"/>
        </authorList>
    </citation>
    <scope>IDENTIFICATION</scope>
    <source>
        <strain evidence="4">Emoy2</strain>
    </source>
</reference>
<dbReference type="InterPro" id="IPR032675">
    <property type="entry name" value="LRR_dom_sf"/>
</dbReference>
<dbReference type="EMBL" id="JH598278">
    <property type="status" value="NOT_ANNOTATED_CDS"/>
    <property type="molecule type" value="Genomic_DNA"/>
</dbReference>
<feature type="transmembrane region" description="Helical" evidence="3">
    <location>
        <begin position="152"/>
        <end position="170"/>
    </location>
</feature>
<evidence type="ECO:0000256" key="3">
    <source>
        <dbReference type="SAM" id="Phobius"/>
    </source>
</evidence>
<dbReference type="InParanoid" id="M4BI51"/>